<evidence type="ECO:0000259" key="4">
    <source>
        <dbReference type="Pfam" id="PF00171"/>
    </source>
</evidence>
<dbReference type="InterPro" id="IPR015590">
    <property type="entry name" value="Aldehyde_DH_dom"/>
</dbReference>
<dbReference type="Gene3D" id="3.40.309.10">
    <property type="entry name" value="Aldehyde Dehydrogenase, Chain A, domain 2"/>
    <property type="match status" value="1"/>
</dbReference>
<evidence type="ECO:0000256" key="2">
    <source>
        <dbReference type="ARBA" id="ARBA00023002"/>
    </source>
</evidence>
<evidence type="ECO:0000256" key="1">
    <source>
        <dbReference type="ARBA" id="ARBA00013048"/>
    </source>
</evidence>
<dbReference type="Proteomes" id="UP000794436">
    <property type="component" value="Unassembled WGS sequence"/>
</dbReference>
<dbReference type="GO" id="GO:0006210">
    <property type="term" value="P:thymine catabolic process"/>
    <property type="evidence" value="ECO:0007669"/>
    <property type="project" value="TreeGrafter"/>
</dbReference>
<dbReference type="InterPro" id="IPR016162">
    <property type="entry name" value="Ald_DH_N"/>
</dbReference>
<dbReference type="InterPro" id="IPR010061">
    <property type="entry name" value="MeMal-semiAld_DH"/>
</dbReference>
<dbReference type="InterPro" id="IPR016163">
    <property type="entry name" value="Ald_DH_C"/>
</dbReference>
<dbReference type="InterPro" id="IPR016161">
    <property type="entry name" value="Ald_DH/histidinol_DH"/>
</dbReference>
<dbReference type="PROSITE" id="PS00070">
    <property type="entry name" value="ALDEHYDE_DEHYDR_CYS"/>
    <property type="match status" value="1"/>
</dbReference>
<feature type="domain" description="Aldehyde dehydrogenase" evidence="4">
    <location>
        <begin position="31"/>
        <end position="488"/>
    </location>
</feature>
<dbReference type="FunFam" id="3.40.605.10:FF:000003">
    <property type="entry name" value="Methylmalonate-semialdehyde dehydrogenase [acylating]"/>
    <property type="match status" value="1"/>
</dbReference>
<dbReference type="Pfam" id="PF00171">
    <property type="entry name" value="Aldedh"/>
    <property type="match status" value="1"/>
</dbReference>
<reference evidence="5" key="1">
    <citation type="submission" date="2019-03" db="EMBL/GenBank/DDBJ databases">
        <title>Long read genome sequence of the mycoparasitic Pythium oligandrum ATCC 38472 isolated from sugarbeet rhizosphere.</title>
        <authorList>
            <person name="Gaulin E."/>
        </authorList>
    </citation>
    <scope>NUCLEOTIDE SEQUENCE</scope>
    <source>
        <strain evidence="5">ATCC 38472_TT</strain>
    </source>
</reference>
<dbReference type="SUPFAM" id="SSF53720">
    <property type="entry name" value="ALDH-like"/>
    <property type="match status" value="1"/>
</dbReference>
<keyword evidence="2" id="KW-0560">Oxidoreductase</keyword>
<dbReference type="PANTHER" id="PTHR43866:SF4">
    <property type="entry name" value="MALONATE-SEMIALDEHYDE DEHYDROGENASE"/>
    <property type="match status" value="1"/>
</dbReference>
<gene>
    <name evidence="5" type="ORF">Poli38472_007227</name>
</gene>
<dbReference type="GO" id="GO:0004491">
    <property type="term" value="F:methylmalonate-semialdehyde dehydrogenase (acylating, NAD) activity"/>
    <property type="evidence" value="ECO:0007669"/>
    <property type="project" value="UniProtKB-EC"/>
</dbReference>
<sequence>MAATSPSKRQRVGSNGQPLVVADNLLNGTFVPASSGAYVDVLSPSTGEVIGQCALSTPEDVDAAVANAKSAFPEWSKLTIKSRAAIMFKFHALMNQHADELADIVVQENGKNKMEALASVMKGNETVEYACSLPQLAQGKTLQVSRGITCEELREPLGVVASVVPFNFPVMVPMWTIPIALTMGNCVILKPSEKVPLTMRRVAQLLLEAGVPPGVFQVVNGKEDAVTRLCDHPDVSALTFVGSSRVAQLVARRCRALDKRVLALGGAKNHLVALPDADNEMAAKDIVASFAGCAGQRCMAASVLLLVGDCSDLLSLVIEKSKQLTRGTNAGQVGAIIDAASRDRILKYINEAEQGGAKVLVDGRAWATEGQGFWVGPTVLLHASAEDAALHDEIFGPVLSVYPVGSMEDALAIENHNDYGNAASVYTSNGATAEYFQTRFRAAMIGVNVGIPVPREPFSFGGLYGTKSKYGDMDITGDGAIEFFSQRRKITTKWSAVTNLADKANFSAQI</sequence>
<dbReference type="EC" id="1.2.1.27" evidence="1"/>
<accession>A0A8K1CAX5</accession>
<evidence type="ECO:0000313" key="5">
    <source>
        <dbReference type="EMBL" id="TMW59082.1"/>
    </source>
</evidence>
<dbReference type="OrthoDB" id="310895at2759"/>
<name>A0A8K1CAX5_PYTOL</name>
<dbReference type="NCBIfam" id="TIGR01722">
    <property type="entry name" value="MMSDH"/>
    <property type="match status" value="1"/>
</dbReference>
<protein>
    <recommendedName>
        <fullName evidence="1">methylmalonate-semialdehyde dehydrogenase (CoA acylating)</fullName>
        <ecNumber evidence="1">1.2.1.27</ecNumber>
    </recommendedName>
</protein>
<keyword evidence="3" id="KW-0520">NAD</keyword>
<evidence type="ECO:0000313" key="6">
    <source>
        <dbReference type="Proteomes" id="UP000794436"/>
    </source>
</evidence>
<dbReference type="PANTHER" id="PTHR43866">
    <property type="entry name" value="MALONATE-SEMIALDEHYDE DEHYDROGENASE"/>
    <property type="match status" value="1"/>
</dbReference>
<dbReference type="InterPro" id="IPR016160">
    <property type="entry name" value="Ald_DH_CS_CYS"/>
</dbReference>
<organism evidence="5 6">
    <name type="scientific">Pythium oligandrum</name>
    <name type="common">Mycoparasitic fungus</name>
    <dbReference type="NCBI Taxonomy" id="41045"/>
    <lineage>
        <taxon>Eukaryota</taxon>
        <taxon>Sar</taxon>
        <taxon>Stramenopiles</taxon>
        <taxon>Oomycota</taxon>
        <taxon>Peronosporomycetes</taxon>
        <taxon>Pythiales</taxon>
        <taxon>Pythiaceae</taxon>
        <taxon>Pythium</taxon>
    </lineage>
</organism>
<dbReference type="AlphaFoldDB" id="A0A8K1CAX5"/>
<dbReference type="EMBL" id="SPLM01000110">
    <property type="protein sequence ID" value="TMW59082.1"/>
    <property type="molecule type" value="Genomic_DNA"/>
</dbReference>
<proteinExistence type="predicted"/>
<keyword evidence="6" id="KW-1185">Reference proteome</keyword>
<dbReference type="FunFam" id="3.40.309.10:FF:000036">
    <property type="entry name" value="Methylmalonate-semialdehyde dehydrogenase (Acylating)"/>
    <property type="match status" value="1"/>
</dbReference>
<comment type="caution">
    <text evidence="5">The sequence shown here is derived from an EMBL/GenBank/DDBJ whole genome shotgun (WGS) entry which is preliminary data.</text>
</comment>
<dbReference type="GO" id="GO:0006574">
    <property type="term" value="P:L-valine catabolic process"/>
    <property type="evidence" value="ECO:0007669"/>
    <property type="project" value="TreeGrafter"/>
</dbReference>
<evidence type="ECO:0000256" key="3">
    <source>
        <dbReference type="ARBA" id="ARBA00023027"/>
    </source>
</evidence>
<dbReference type="Gene3D" id="3.40.605.10">
    <property type="entry name" value="Aldehyde Dehydrogenase, Chain A, domain 1"/>
    <property type="match status" value="1"/>
</dbReference>